<evidence type="ECO:0000256" key="5">
    <source>
        <dbReference type="SAM" id="MobiDB-lite"/>
    </source>
</evidence>
<feature type="region of interest" description="Disordered" evidence="5">
    <location>
        <begin position="1"/>
        <end position="26"/>
    </location>
</feature>
<dbReference type="PROSITE" id="PS51914">
    <property type="entry name" value="MRH"/>
    <property type="match status" value="1"/>
</dbReference>
<dbReference type="GO" id="GO:0017177">
    <property type="term" value="C:glucosidase II complex"/>
    <property type="evidence" value="ECO:0007669"/>
    <property type="project" value="TreeGrafter"/>
</dbReference>
<feature type="compositionally biased region" description="Basic and acidic residues" evidence="5">
    <location>
        <begin position="1"/>
        <end position="19"/>
    </location>
</feature>
<dbReference type="SUPFAM" id="SSF47473">
    <property type="entry name" value="EF-hand"/>
    <property type="match status" value="1"/>
</dbReference>
<dbReference type="PANTHER" id="PTHR12630">
    <property type="entry name" value="N-LINKED OLIGOSACCHARIDE PROCESSING"/>
    <property type="match status" value="1"/>
</dbReference>
<dbReference type="SUPFAM" id="SSF50911">
    <property type="entry name" value="Mannose 6-phosphate receptor domain"/>
    <property type="match status" value="1"/>
</dbReference>
<dbReference type="InterPro" id="IPR018247">
    <property type="entry name" value="EF_Hand_1_Ca_BS"/>
</dbReference>
<evidence type="ECO:0000259" key="6">
    <source>
        <dbReference type="PROSITE" id="PS50222"/>
    </source>
</evidence>
<proteinExistence type="predicted"/>
<evidence type="ECO:0000259" key="7">
    <source>
        <dbReference type="PROSITE" id="PS51914"/>
    </source>
</evidence>
<evidence type="ECO:0000256" key="2">
    <source>
        <dbReference type="ARBA" id="ARBA00022837"/>
    </source>
</evidence>
<keyword evidence="3" id="KW-1015">Disulfide bond</keyword>
<dbReference type="GO" id="GO:0005509">
    <property type="term" value="F:calcium ion binding"/>
    <property type="evidence" value="ECO:0007669"/>
    <property type="project" value="InterPro"/>
</dbReference>
<dbReference type="PROSITE" id="PS50222">
    <property type="entry name" value="EF_HAND_2"/>
    <property type="match status" value="1"/>
</dbReference>
<feature type="compositionally biased region" description="Acidic residues" evidence="5">
    <location>
        <begin position="111"/>
        <end position="126"/>
    </location>
</feature>
<dbReference type="InterPro" id="IPR036607">
    <property type="entry name" value="PRKCSH"/>
</dbReference>
<evidence type="ECO:0000313" key="8">
    <source>
        <dbReference type="EMBL" id="MBY31361.1"/>
    </source>
</evidence>
<feature type="domain" description="EF-hand" evidence="6">
    <location>
        <begin position="16"/>
        <end position="51"/>
    </location>
</feature>
<gene>
    <name evidence="8" type="primary">PRKCSH_0</name>
    <name evidence="8" type="ORF">g.46552</name>
</gene>
<dbReference type="AlphaFoldDB" id="A0A2S2PPG1"/>
<name>A0A2S2PPG1_SCHGA</name>
<dbReference type="PROSITE" id="PS00018">
    <property type="entry name" value="EF_HAND_1"/>
    <property type="match status" value="1"/>
</dbReference>
<dbReference type="InterPro" id="IPR002048">
    <property type="entry name" value="EF_hand_dom"/>
</dbReference>
<accession>A0A2S2PPG1</accession>
<evidence type="ECO:0000256" key="3">
    <source>
        <dbReference type="ARBA" id="ARBA00023157"/>
    </source>
</evidence>
<feature type="domain" description="MRH" evidence="7">
    <location>
        <begin position="196"/>
        <end position="295"/>
    </location>
</feature>
<feature type="coiled-coil region" evidence="4">
    <location>
        <begin position="153"/>
        <end position="180"/>
    </location>
</feature>
<dbReference type="EMBL" id="GGMR01018742">
    <property type="protein sequence ID" value="MBY31361.1"/>
    <property type="molecule type" value="Transcribed_RNA"/>
</dbReference>
<keyword evidence="1" id="KW-0732">Signal</keyword>
<sequence>MNDEKKRQENEKEKLRDQNEAFEIFNQIDTNKNNKIEEEEVDSYATFDQNNDGTVSQDEKDYFMENKKEISLEDFILNGWSRLKQLIIAENMDVKDPELPADVDNDRQVEEGEDQDENEDESESIDDEVKYTESEELDESQYDEETKLIVEEAKQARNAFEEADRKFRDLQREITHLQESLNKDFGPEDEFAPLDGECYELSDREYVYKLCLFDQITQRSKNGGSEVRLGTWNNWIGEPKYRTMLYDRGQHCWNGPQRSTHVRLSCGLEPVLLSATEPNRCEYAMDFVVPAVCVQHNERPSAPVTDSEHDEL</sequence>
<feature type="compositionally biased region" description="Acidic residues" evidence="5">
    <location>
        <begin position="134"/>
        <end position="143"/>
    </location>
</feature>
<reference evidence="8" key="1">
    <citation type="submission" date="2018-04" db="EMBL/GenBank/DDBJ databases">
        <title>Transcriptome of Schizaphis graminum biotype I.</title>
        <authorList>
            <person name="Scully E.D."/>
            <person name="Geib S.M."/>
            <person name="Palmer N.A."/>
            <person name="Koch K."/>
            <person name="Bradshaw J."/>
            <person name="Heng-Moss T."/>
            <person name="Sarath G."/>
        </authorList>
    </citation>
    <scope>NUCLEOTIDE SEQUENCE</scope>
</reference>
<evidence type="ECO:0000256" key="1">
    <source>
        <dbReference type="ARBA" id="ARBA00022729"/>
    </source>
</evidence>
<keyword evidence="4" id="KW-0175">Coiled coil</keyword>
<dbReference type="InterPro" id="IPR039794">
    <property type="entry name" value="Gtb1-like"/>
</dbReference>
<dbReference type="GO" id="GO:0006491">
    <property type="term" value="P:N-glycan processing"/>
    <property type="evidence" value="ECO:0007669"/>
    <property type="project" value="TreeGrafter"/>
</dbReference>
<dbReference type="InterPro" id="IPR011992">
    <property type="entry name" value="EF-hand-dom_pair"/>
</dbReference>
<dbReference type="Pfam" id="PF13015">
    <property type="entry name" value="PRKCSH_1"/>
    <property type="match status" value="1"/>
</dbReference>
<dbReference type="InterPro" id="IPR044865">
    <property type="entry name" value="MRH_dom"/>
</dbReference>
<feature type="region of interest" description="Disordered" evidence="5">
    <location>
        <begin position="97"/>
        <end position="145"/>
    </location>
</feature>
<dbReference type="Gene3D" id="2.70.130.10">
    <property type="entry name" value="Mannose-6-phosphate receptor binding domain"/>
    <property type="match status" value="1"/>
</dbReference>
<protein>
    <submittedName>
        <fullName evidence="8">Glucosidase 2 subunit beta</fullName>
    </submittedName>
</protein>
<dbReference type="PANTHER" id="PTHR12630:SF1">
    <property type="entry name" value="GLUCOSIDASE 2 SUBUNIT BETA"/>
    <property type="match status" value="1"/>
</dbReference>
<dbReference type="InterPro" id="IPR009011">
    <property type="entry name" value="Man6P_isomerase_rcpt-bd_dom_sf"/>
</dbReference>
<feature type="compositionally biased region" description="Basic and acidic residues" evidence="5">
    <location>
        <begin position="97"/>
        <end position="110"/>
    </location>
</feature>
<evidence type="ECO:0000256" key="4">
    <source>
        <dbReference type="SAM" id="Coils"/>
    </source>
</evidence>
<keyword evidence="2" id="KW-0106">Calcium</keyword>
<organism evidence="8">
    <name type="scientific">Schizaphis graminum</name>
    <name type="common">Green bug aphid</name>
    <dbReference type="NCBI Taxonomy" id="13262"/>
    <lineage>
        <taxon>Eukaryota</taxon>
        <taxon>Metazoa</taxon>
        <taxon>Ecdysozoa</taxon>
        <taxon>Arthropoda</taxon>
        <taxon>Hexapoda</taxon>
        <taxon>Insecta</taxon>
        <taxon>Pterygota</taxon>
        <taxon>Neoptera</taxon>
        <taxon>Paraneoptera</taxon>
        <taxon>Hemiptera</taxon>
        <taxon>Sternorrhyncha</taxon>
        <taxon>Aphidomorpha</taxon>
        <taxon>Aphidoidea</taxon>
        <taxon>Aphididae</taxon>
        <taxon>Aphidini</taxon>
        <taxon>Schizaphis</taxon>
    </lineage>
</organism>